<dbReference type="Pfam" id="PF16036">
    <property type="entry name" value="Chalcone_3"/>
    <property type="match status" value="1"/>
</dbReference>
<name>A0ABU3QVR6_9GAMM</name>
<evidence type="ECO:0000313" key="3">
    <source>
        <dbReference type="EMBL" id="MDU0111502.1"/>
    </source>
</evidence>
<proteinExistence type="predicted"/>
<dbReference type="RefSeq" id="WP_315945459.1">
    <property type="nucleotide sequence ID" value="NZ_JAWCUA010000001.1"/>
</dbReference>
<dbReference type="Proteomes" id="UP001257914">
    <property type="component" value="Unassembled WGS sequence"/>
</dbReference>
<dbReference type="InterPro" id="IPR021306">
    <property type="entry name" value="DUF2878"/>
</dbReference>
<keyword evidence="1" id="KW-1133">Transmembrane helix</keyword>
<feature type="transmembrane region" description="Helical" evidence="1">
    <location>
        <begin position="165"/>
        <end position="184"/>
    </location>
</feature>
<protein>
    <submittedName>
        <fullName evidence="3">DUF2878 family protein</fullName>
    </submittedName>
</protein>
<dbReference type="Pfam" id="PF11086">
    <property type="entry name" value="DUF2878"/>
    <property type="match status" value="1"/>
</dbReference>
<feature type="transmembrane region" description="Helical" evidence="1">
    <location>
        <begin position="75"/>
        <end position="98"/>
    </location>
</feature>
<sequence length="353" mass="41018">MLVNIIGFNLSWFGLVIYGNQFIPFTFVWLVYHFYQCSNRQAELKVFSFVVATGVIADSTLVSLGVFYFPEQSQLPFWLICLWASFAATVSHSLTFLAKSKPLQLAAGFVFPAFSYLAGASFDAVELPLGSYVTYFILAPLWSVLMVVFYQFHQYVNFPRGKMKTLRISFIIFILMFHSTFAQANVVEKSEMNRGNDLSKLFSKLPDDLTEIDYLEVGNATFTFLFWDIYNSRLFTKTGEYDENSDQDLLFKIKYLKDISADELIKRTVEQWQHLKYDESKYQHYIPKMKAIWPDIKSGDSLTLYRKNQTTLFYFNNEEVGNINDKSFSNLFLDIWLSNNTSQPKLRKQLIGE</sequence>
<keyword evidence="4" id="KW-1185">Reference proteome</keyword>
<accession>A0ABU3QVR6</accession>
<evidence type="ECO:0000256" key="1">
    <source>
        <dbReference type="SAM" id="Phobius"/>
    </source>
</evidence>
<feature type="domain" description="Chalcone isomerase" evidence="2">
    <location>
        <begin position="225"/>
        <end position="352"/>
    </location>
</feature>
<gene>
    <name evidence="3" type="ORF">RT723_00410</name>
</gene>
<dbReference type="EMBL" id="JAWCUA010000001">
    <property type="protein sequence ID" value="MDU0111502.1"/>
    <property type="molecule type" value="Genomic_DNA"/>
</dbReference>
<feature type="transmembrane region" description="Helical" evidence="1">
    <location>
        <begin position="46"/>
        <end position="69"/>
    </location>
</feature>
<reference evidence="3 4" key="1">
    <citation type="submission" date="2023-10" db="EMBL/GenBank/DDBJ databases">
        <title>Psychrosphaera aquimaarina strain SW33 isolated from seawater.</title>
        <authorList>
            <person name="Bayburt H."/>
            <person name="Kim J.M."/>
            <person name="Choi B.J."/>
            <person name="Jeon C.O."/>
        </authorList>
    </citation>
    <scope>NUCLEOTIDE SEQUENCE [LARGE SCALE GENOMIC DNA]</scope>
    <source>
        <strain evidence="3 4">KCTC 52743</strain>
    </source>
</reference>
<organism evidence="3 4">
    <name type="scientific">Psychrosphaera aquimarina</name>
    <dbReference type="NCBI Taxonomy" id="2044854"/>
    <lineage>
        <taxon>Bacteria</taxon>
        <taxon>Pseudomonadati</taxon>
        <taxon>Pseudomonadota</taxon>
        <taxon>Gammaproteobacteria</taxon>
        <taxon>Alteromonadales</taxon>
        <taxon>Pseudoalteromonadaceae</taxon>
        <taxon>Psychrosphaera</taxon>
    </lineage>
</organism>
<keyword evidence="1" id="KW-0472">Membrane</keyword>
<dbReference type="InterPro" id="IPR016087">
    <property type="entry name" value="Chalcone_isomerase"/>
</dbReference>
<feature type="transmembrane region" description="Helical" evidence="1">
    <location>
        <begin position="134"/>
        <end position="153"/>
    </location>
</feature>
<evidence type="ECO:0000313" key="4">
    <source>
        <dbReference type="Proteomes" id="UP001257914"/>
    </source>
</evidence>
<feature type="transmembrane region" description="Helical" evidence="1">
    <location>
        <begin position="12"/>
        <end position="34"/>
    </location>
</feature>
<evidence type="ECO:0000259" key="2">
    <source>
        <dbReference type="Pfam" id="PF16036"/>
    </source>
</evidence>
<feature type="transmembrane region" description="Helical" evidence="1">
    <location>
        <begin position="105"/>
        <end position="122"/>
    </location>
</feature>
<keyword evidence="1" id="KW-0812">Transmembrane</keyword>
<comment type="caution">
    <text evidence="3">The sequence shown here is derived from an EMBL/GenBank/DDBJ whole genome shotgun (WGS) entry which is preliminary data.</text>
</comment>